<evidence type="ECO:0000256" key="6">
    <source>
        <dbReference type="ARBA" id="ARBA00023026"/>
    </source>
</evidence>
<evidence type="ECO:0000256" key="4">
    <source>
        <dbReference type="ARBA" id="ARBA00022512"/>
    </source>
</evidence>
<feature type="domain" description="Bacterial phospholipase C C-terminal" evidence="9">
    <location>
        <begin position="617"/>
        <end position="686"/>
    </location>
</feature>
<protein>
    <recommendedName>
        <fullName evidence="3">phospholipase C</fullName>
        <ecNumber evidence="3">3.1.4.3</ecNumber>
    </recommendedName>
</protein>
<name>A0A937JQD0_9ACTN</name>
<evidence type="ECO:0000256" key="5">
    <source>
        <dbReference type="ARBA" id="ARBA00022801"/>
    </source>
</evidence>
<reference evidence="10" key="1">
    <citation type="submission" date="2021-01" db="EMBL/GenBank/DDBJ databases">
        <title>WGS of actinomycetes isolated from Thailand.</title>
        <authorList>
            <person name="Thawai C."/>
        </authorList>
    </citation>
    <scope>NUCLEOTIDE SEQUENCE</scope>
    <source>
        <strain evidence="10">RCU-197</strain>
    </source>
</reference>
<comment type="similarity">
    <text evidence="2">Belongs to the bacterial phospholipase C family.</text>
</comment>
<evidence type="ECO:0000256" key="1">
    <source>
        <dbReference type="ARBA" id="ARBA00004191"/>
    </source>
</evidence>
<evidence type="ECO:0000313" key="11">
    <source>
        <dbReference type="Proteomes" id="UP000661858"/>
    </source>
</evidence>
<dbReference type="RefSeq" id="WP_201843126.1">
    <property type="nucleotide sequence ID" value="NZ_JAERRK010000023.1"/>
</dbReference>
<dbReference type="PANTHER" id="PTHR31956:SF1">
    <property type="entry name" value="NON-SPECIFIC PHOSPHOLIPASE C1"/>
    <property type="match status" value="1"/>
</dbReference>
<dbReference type="InterPro" id="IPR007312">
    <property type="entry name" value="Phosphoesterase"/>
</dbReference>
<dbReference type="InterPro" id="IPR008475">
    <property type="entry name" value="PLipase_C_C"/>
</dbReference>
<dbReference type="Pfam" id="PF04185">
    <property type="entry name" value="Phosphoesterase"/>
    <property type="match status" value="1"/>
</dbReference>
<dbReference type="PANTHER" id="PTHR31956">
    <property type="entry name" value="NON-SPECIFIC PHOSPHOLIPASE C4-RELATED"/>
    <property type="match status" value="1"/>
</dbReference>
<feature type="domain" description="Bacterial phospholipase C C-terminal" evidence="9">
    <location>
        <begin position="495"/>
        <end position="590"/>
    </location>
</feature>
<gene>
    <name evidence="10" type="ORF">JK359_32235</name>
</gene>
<dbReference type="EMBL" id="JAERRK010000023">
    <property type="protein sequence ID" value="MBL1086575.1"/>
    <property type="molecule type" value="Genomic_DNA"/>
</dbReference>
<comment type="subcellular location">
    <subcellularLocation>
        <location evidence="1">Secreted</location>
        <location evidence="1">Cell wall</location>
    </subcellularLocation>
</comment>
<dbReference type="Gene3D" id="3.40.720.10">
    <property type="entry name" value="Alkaline Phosphatase, subunit A"/>
    <property type="match status" value="2"/>
</dbReference>
<feature type="compositionally biased region" description="Low complexity" evidence="8">
    <location>
        <begin position="459"/>
        <end position="475"/>
    </location>
</feature>
<dbReference type="NCBIfam" id="TIGR03396">
    <property type="entry name" value="PC_PLC"/>
    <property type="match status" value="1"/>
</dbReference>
<dbReference type="PROSITE" id="PS51318">
    <property type="entry name" value="TAT"/>
    <property type="match status" value="1"/>
</dbReference>
<comment type="caution">
    <text evidence="10">The sequence shown here is derived from an EMBL/GenBank/DDBJ whole genome shotgun (WGS) entry which is preliminary data.</text>
</comment>
<evidence type="ECO:0000259" key="9">
    <source>
        <dbReference type="Pfam" id="PF05506"/>
    </source>
</evidence>
<evidence type="ECO:0000256" key="2">
    <source>
        <dbReference type="ARBA" id="ARBA00009717"/>
    </source>
</evidence>
<feature type="region of interest" description="Disordered" evidence="8">
    <location>
        <begin position="459"/>
        <end position="492"/>
    </location>
</feature>
<comment type="catalytic activity">
    <reaction evidence="7">
        <text>a 1,2-diacyl-sn-glycero-3-phosphocholine + H2O = phosphocholine + a 1,2-diacyl-sn-glycerol + H(+)</text>
        <dbReference type="Rhea" id="RHEA:10604"/>
        <dbReference type="ChEBI" id="CHEBI:15377"/>
        <dbReference type="ChEBI" id="CHEBI:15378"/>
        <dbReference type="ChEBI" id="CHEBI:17815"/>
        <dbReference type="ChEBI" id="CHEBI:57643"/>
        <dbReference type="ChEBI" id="CHEBI:295975"/>
        <dbReference type="EC" id="3.1.4.3"/>
    </reaction>
    <physiologicalReaction direction="left-to-right" evidence="7">
        <dbReference type="Rhea" id="RHEA:10605"/>
    </physiologicalReaction>
</comment>
<dbReference type="InterPro" id="IPR017767">
    <property type="entry name" value="PC-PLC"/>
</dbReference>
<keyword evidence="5" id="KW-0378">Hydrolase</keyword>
<dbReference type="AlphaFoldDB" id="A0A937JQD0"/>
<accession>A0A937JQD0</accession>
<dbReference type="GO" id="GO:0034480">
    <property type="term" value="F:phosphatidylcholine phospholipase C activity"/>
    <property type="evidence" value="ECO:0007669"/>
    <property type="project" value="UniProtKB-EC"/>
</dbReference>
<keyword evidence="4" id="KW-0964">Secreted</keyword>
<dbReference type="EC" id="3.1.4.3" evidence="3"/>
<evidence type="ECO:0000256" key="8">
    <source>
        <dbReference type="SAM" id="MobiDB-lite"/>
    </source>
</evidence>
<keyword evidence="11" id="KW-1185">Reference proteome</keyword>
<organism evidence="10 11">
    <name type="scientific">Streptomyces actinomycinicus</name>
    <dbReference type="NCBI Taxonomy" id="1695166"/>
    <lineage>
        <taxon>Bacteria</taxon>
        <taxon>Bacillati</taxon>
        <taxon>Actinomycetota</taxon>
        <taxon>Actinomycetes</taxon>
        <taxon>Kitasatosporales</taxon>
        <taxon>Streptomycetaceae</taxon>
        <taxon>Streptomyces</taxon>
    </lineage>
</organism>
<dbReference type="GO" id="GO:0016042">
    <property type="term" value="P:lipid catabolic process"/>
    <property type="evidence" value="ECO:0007669"/>
    <property type="project" value="InterPro"/>
</dbReference>
<dbReference type="Pfam" id="PF05506">
    <property type="entry name" value="PLipase_C_C"/>
    <property type="match status" value="2"/>
</dbReference>
<proteinExistence type="inferred from homology"/>
<keyword evidence="4" id="KW-0134">Cell wall</keyword>
<dbReference type="InterPro" id="IPR017850">
    <property type="entry name" value="Alkaline_phosphatase_core_sf"/>
</dbReference>
<dbReference type="Proteomes" id="UP000661858">
    <property type="component" value="Unassembled WGS sequence"/>
</dbReference>
<evidence type="ECO:0000313" key="10">
    <source>
        <dbReference type="EMBL" id="MBL1086575.1"/>
    </source>
</evidence>
<sequence length="696" mass="76174">MVPIHRRQFLTGAAVAAATTAALRHLRGRHEAHLAASSADLTRSADPGASDLRKIEHVVILMQENRGFDHYFGTLQGVRGFGDKSVIDLPGTIRGPSRRTVLHQPDGAGSWRYPWALNQGGTDGWKNAQSVGTSHGWLDGHLAWNNGRLNRWIEQKEQVTMGYFTRADLPFHYSLADAFTICDAYHCSVLGPTGPNRNYLWSGSSGIGLVESPGLDAGDFEGDDQPWTAYAETLYDAGVSFKTYNVSDDNFGDNALKYFAGFDSGPLYEAGVRSVGGSGSTADRIIAAITSDVIDDRLARVSYVVTDTDHSEHSDSTPSRGAVFMQRLLKALSAREDVFKSTVLFITYDENDGFFDHVPPPVPDASYEENEWVEYEGWWPVGLGMRVPMIVVSPWTTGGRVCSQIFDHTSVIRFLEKWTEALGSPAVCENISAWRRKVCGDLTRVFDFTKSTSGYTLPALGPAAPAGQTPGATGTEPSPPADDAGPAQEAGTRKACALPYQTNAFLDRITVEGTTTRLWIAMQNKGEHATEAVHFSVYANAYRAGGPWQYTVDADAEEEDSFHVGRGYGGGKYDLTVTGPNRFMRRFTGDASKIAAGKHVTVRSSIETHPSTNQLAIIFHMRNHGDQDVTFRIKANQYRSWDDTYGVAAGEEVSDFFNQVASFNGWYDFTVTVDNDSSWSARFMGHIENGAPSITG</sequence>
<dbReference type="InterPro" id="IPR006311">
    <property type="entry name" value="TAT_signal"/>
</dbReference>
<evidence type="ECO:0000256" key="7">
    <source>
        <dbReference type="ARBA" id="ARBA00048421"/>
    </source>
</evidence>
<keyword evidence="6" id="KW-0843">Virulence</keyword>
<evidence type="ECO:0000256" key="3">
    <source>
        <dbReference type="ARBA" id="ARBA00012018"/>
    </source>
</evidence>